<dbReference type="GO" id="GO:0016020">
    <property type="term" value="C:membrane"/>
    <property type="evidence" value="ECO:0007669"/>
    <property type="project" value="InterPro"/>
</dbReference>
<dbReference type="Gene3D" id="3.30.465.10">
    <property type="match status" value="1"/>
</dbReference>
<dbReference type="Pfam" id="PF04030">
    <property type="entry name" value="ALO"/>
    <property type="match status" value="2"/>
</dbReference>
<dbReference type="GO" id="GO:0005739">
    <property type="term" value="C:mitochondrion"/>
    <property type="evidence" value="ECO:0007669"/>
    <property type="project" value="EnsemblPlants"/>
</dbReference>
<feature type="transmembrane region" description="Helical" evidence="5">
    <location>
        <begin position="109"/>
        <end position="127"/>
    </location>
</feature>
<evidence type="ECO:0000259" key="6">
    <source>
        <dbReference type="PROSITE" id="PS51387"/>
    </source>
</evidence>
<evidence type="ECO:0000313" key="8">
    <source>
        <dbReference type="EnsemblPlants" id="Pp3c14_20870V3.1"/>
    </source>
</evidence>
<dbReference type="GO" id="GO:0003885">
    <property type="term" value="F:D-arabinono-1,4-lactone oxidase activity"/>
    <property type="evidence" value="ECO:0007669"/>
    <property type="project" value="InterPro"/>
</dbReference>
<evidence type="ECO:0000256" key="2">
    <source>
        <dbReference type="ARBA" id="ARBA00005147"/>
    </source>
</evidence>
<dbReference type="PANTHER" id="PTHR43762:SF1">
    <property type="entry name" value="D-ARABINONO-1,4-LACTONE OXIDASE"/>
    <property type="match status" value="1"/>
</dbReference>
<keyword evidence="9" id="KW-1185">Reference proteome</keyword>
<dbReference type="InterPro" id="IPR006094">
    <property type="entry name" value="Oxid_FAD_bind_N"/>
</dbReference>
<dbReference type="SUPFAM" id="SSF56176">
    <property type="entry name" value="FAD-binding/transporter-associated domain-like"/>
    <property type="match status" value="1"/>
</dbReference>
<feature type="domain" description="FAD-binding PCMH-type" evidence="6">
    <location>
        <begin position="154"/>
        <end position="324"/>
    </location>
</feature>
<dbReference type="GO" id="GO:0016633">
    <property type="term" value="F:galactonolactone dehydrogenase activity"/>
    <property type="evidence" value="ECO:0007669"/>
    <property type="project" value="EnsemblPlants"/>
</dbReference>
<dbReference type="PaxDb" id="3218-PP1S34_241V6.1"/>
<dbReference type="STRING" id="3218.A0A2K1JIL7"/>
<keyword evidence="5" id="KW-0812">Transmembrane</keyword>
<dbReference type="Gramene" id="Pp3c14_20870V3.2">
    <property type="protein sequence ID" value="Pp3c14_20870V3.2"/>
    <property type="gene ID" value="Pp3c14_20870"/>
</dbReference>
<dbReference type="OrthoDB" id="610608at2759"/>
<dbReference type="InterPro" id="IPR010031">
    <property type="entry name" value="FAD_lactone_oxidase-like"/>
</dbReference>
<dbReference type="GO" id="GO:0080049">
    <property type="term" value="F:L-gulono-1,4-lactone dehydrogenase activity"/>
    <property type="evidence" value="ECO:0007669"/>
    <property type="project" value="EnsemblPlants"/>
</dbReference>
<feature type="region of interest" description="Disordered" evidence="4">
    <location>
        <begin position="407"/>
        <end position="442"/>
    </location>
</feature>
<dbReference type="AlphaFoldDB" id="A0A2K1JIL7"/>
<dbReference type="Gramene" id="Pp3c14_20870V3.1">
    <property type="protein sequence ID" value="Pp3c14_20870V3.1"/>
    <property type="gene ID" value="Pp3c14_20870"/>
</dbReference>
<dbReference type="PROSITE" id="PS51387">
    <property type="entry name" value="FAD_PCMH"/>
    <property type="match status" value="1"/>
</dbReference>
<evidence type="ECO:0000313" key="7">
    <source>
        <dbReference type="EMBL" id="PNR41397.1"/>
    </source>
</evidence>
<sequence length="678" mass="75009">MVGRRKAAKELLQIANAAARRSSATSNFQIPATLPKPTAQQSQFSCNGTLLGSVLSRNIRTAAKESIPAFRDTSAASKFAPCRRPVRGFATSATAQLPGQSPFPWYGRYVGYTILLGGSAILTYFYYPHPKRGGGAAPPALTADEHTVTNWSGTHSATTSVYAQPESLEELEKVVKLAHDNGQRLRPVGSGLSPNGLGLSDEGMVNLALMDKIISVDEETKKVRVQAGARVAEVVEALRPYGLTLQNYASIREQQIGGFIQVGAHGTGAKLPPVDEQVVGLKLVTPGKGTLDLSPEDGALFYLARCALGALGVVAEVELQCVQAHKLLEKTIVTNMKQVKRNHKKWLQENKHLRYMWIPNTDTVVVVQCNPLKEGQEPKEVSPKYSMDERLSGARSLYKETAAKYLPKSHEPESHGEQDPKTAQVESGMWGGTGGGSKEPLGHLSDEELNSLSFTELRDKVLGFDPLNAAHVNKVNQVESEYWKKSEGIRVGWSDEILGFDCGGQQWVSETCFPTGTIQKPDMQDLKFIEQVMGLIKKEGIPAPSPIEQRWTARSRSPLSPAFDPSPDNIYSWVGIIMYLPTADEKQREAITQRFFEYRKSTQYLLWDSYGAHEHWAKIEVPTNENALAWVRERLRHRYPLDEFYKAREQLDPKNILVNGVVEKLFPRKSAEAVQTST</sequence>
<comment type="cofactor">
    <cofactor evidence="1">
        <name>FAD</name>
        <dbReference type="ChEBI" id="CHEBI:57692"/>
    </cofactor>
</comment>
<gene>
    <name evidence="8" type="primary">LOC112290963</name>
    <name evidence="7" type="ORF">PHYPA_018800</name>
</gene>
<keyword evidence="3" id="KW-0560">Oxidoreductase</keyword>
<dbReference type="InterPro" id="IPR016166">
    <property type="entry name" value="FAD-bd_PCMH"/>
</dbReference>
<keyword evidence="5" id="KW-1133">Transmembrane helix</keyword>
<dbReference type="EMBL" id="ABEU02000014">
    <property type="protein sequence ID" value="PNR41397.1"/>
    <property type="molecule type" value="Genomic_DNA"/>
</dbReference>
<protein>
    <recommendedName>
        <fullName evidence="6">FAD-binding PCMH-type domain-containing protein</fullName>
    </recommendedName>
</protein>
<evidence type="ECO:0000256" key="5">
    <source>
        <dbReference type="SAM" id="Phobius"/>
    </source>
</evidence>
<dbReference type="OMA" id="KQWANEW"/>
<dbReference type="GO" id="GO:0016491">
    <property type="term" value="F:oxidoreductase activity"/>
    <property type="evidence" value="ECO:0000318"/>
    <property type="project" value="GO_Central"/>
</dbReference>
<dbReference type="EnsemblPlants" id="Pp3c14_20870V3.2">
    <property type="protein sequence ID" value="Pp3c14_20870V3.2"/>
    <property type="gene ID" value="Pp3c14_20870"/>
</dbReference>
<evidence type="ECO:0000256" key="1">
    <source>
        <dbReference type="ARBA" id="ARBA00001974"/>
    </source>
</evidence>
<dbReference type="Pfam" id="PF01565">
    <property type="entry name" value="FAD_binding_4"/>
    <property type="match status" value="1"/>
</dbReference>
<feature type="compositionally biased region" description="Basic and acidic residues" evidence="4">
    <location>
        <begin position="407"/>
        <end position="420"/>
    </location>
</feature>
<proteinExistence type="predicted"/>
<dbReference type="EnsemblPlants" id="Pp3c14_20870V3.1">
    <property type="protein sequence ID" value="Pp3c14_20870V3.1"/>
    <property type="gene ID" value="Pp3c14_20870"/>
</dbReference>
<name>A0A2K1JIL7_PHYPA</name>
<evidence type="ECO:0000256" key="4">
    <source>
        <dbReference type="SAM" id="MobiDB-lite"/>
    </source>
</evidence>
<dbReference type="GO" id="GO:0071949">
    <property type="term" value="F:FAD binding"/>
    <property type="evidence" value="ECO:0007669"/>
    <property type="project" value="InterPro"/>
</dbReference>
<comment type="pathway">
    <text evidence="2">Cofactor biosynthesis; L-ascorbate biosynthesis.</text>
</comment>
<dbReference type="Proteomes" id="UP000006727">
    <property type="component" value="Chromosome 14"/>
</dbReference>
<dbReference type="InterPro" id="IPR016169">
    <property type="entry name" value="FAD-bd_PCMH_sub2"/>
</dbReference>
<accession>A0A2K1JIL7</accession>
<reference evidence="8" key="3">
    <citation type="submission" date="2020-12" db="UniProtKB">
        <authorList>
            <consortium name="EnsemblPlants"/>
        </authorList>
    </citation>
    <scope>IDENTIFICATION</scope>
</reference>
<organism evidence="7">
    <name type="scientific">Physcomitrium patens</name>
    <name type="common">Spreading-leaved earth moss</name>
    <name type="synonym">Physcomitrella patens</name>
    <dbReference type="NCBI Taxonomy" id="3218"/>
    <lineage>
        <taxon>Eukaryota</taxon>
        <taxon>Viridiplantae</taxon>
        <taxon>Streptophyta</taxon>
        <taxon>Embryophyta</taxon>
        <taxon>Bryophyta</taxon>
        <taxon>Bryophytina</taxon>
        <taxon>Bryopsida</taxon>
        <taxon>Funariidae</taxon>
        <taxon>Funariales</taxon>
        <taxon>Funariaceae</taxon>
        <taxon>Physcomitrium</taxon>
    </lineage>
</organism>
<keyword evidence="5" id="KW-0472">Membrane</keyword>
<evidence type="ECO:0000313" key="9">
    <source>
        <dbReference type="Proteomes" id="UP000006727"/>
    </source>
</evidence>
<dbReference type="InterPro" id="IPR016167">
    <property type="entry name" value="FAD-bd_PCMH_sub1"/>
</dbReference>
<reference evidence="7 9" key="2">
    <citation type="journal article" date="2018" name="Plant J.">
        <title>The Physcomitrella patens chromosome-scale assembly reveals moss genome structure and evolution.</title>
        <authorList>
            <person name="Lang D."/>
            <person name="Ullrich K.K."/>
            <person name="Murat F."/>
            <person name="Fuchs J."/>
            <person name="Jenkins J."/>
            <person name="Haas F.B."/>
            <person name="Piednoel M."/>
            <person name="Gundlach H."/>
            <person name="Van Bel M."/>
            <person name="Meyberg R."/>
            <person name="Vives C."/>
            <person name="Morata J."/>
            <person name="Symeonidi A."/>
            <person name="Hiss M."/>
            <person name="Muchero W."/>
            <person name="Kamisugi Y."/>
            <person name="Saleh O."/>
            <person name="Blanc G."/>
            <person name="Decker E.L."/>
            <person name="van Gessel N."/>
            <person name="Grimwood J."/>
            <person name="Hayes R.D."/>
            <person name="Graham S.W."/>
            <person name="Gunter L.E."/>
            <person name="McDaniel S.F."/>
            <person name="Hoernstein S.N.W."/>
            <person name="Larsson A."/>
            <person name="Li F.W."/>
            <person name="Perroud P.F."/>
            <person name="Phillips J."/>
            <person name="Ranjan P."/>
            <person name="Rokshar D.S."/>
            <person name="Rothfels C.J."/>
            <person name="Schneider L."/>
            <person name="Shu S."/>
            <person name="Stevenson D.W."/>
            <person name="Thummler F."/>
            <person name="Tillich M."/>
            <person name="Villarreal Aguilar J.C."/>
            <person name="Widiez T."/>
            <person name="Wong G.K."/>
            <person name="Wymore A."/>
            <person name="Zhang Y."/>
            <person name="Zimmer A.D."/>
            <person name="Quatrano R.S."/>
            <person name="Mayer K.F.X."/>
            <person name="Goodstein D."/>
            <person name="Casacuberta J.M."/>
            <person name="Vandepoele K."/>
            <person name="Reski R."/>
            <person name="Cuming A.C."/>
            <person name="Tuskan G.A."/>
            <person name="Maumus F."/>
            <person name="Salse J."/>
            <person name="Schmutz J."/>
            <person name="Rensing S.A."/>
        </authorList>
    </citation>
    <scope>NUCLEOTIDE SEQUENCE [LARGE SCALE GENOMIC DNA]</scope>
    <source>
        <strain evidence="8 9">cv. Gransden 2004</strain>
    </source>
</reference>
<dbReference type="PANTHER" id="PTHR43762">
    <property type="entry name" value="L-GULONOLACTONE OXIDASE"/>
    <property type="match status" value="1"/>
</dbReference>
<dbReference type="GO" id="GO:0019853">
    <property type="term" value="P:L-ascorbic acid biosynthetic process"/>
    <property type="evidence" value="ECO:0007669"/>
    <property type="project" value="UniProtKB-UniPathway"/>
</dbReference>
<dbReference type="InterPro" id="IPR036318">
    <property type="entry name" value="FAD-bd_PCMH-like_sf"/>
</dbReference>
<dbReference type="Gene3D" id="3.30.43.10">
    <property type="entry name" value="Uridine Diphospho-n-acetylenolpyruvylglucosamine Reductase, domain 2"/>
    <property type="match status" value="1"/>
</dbReference>
<evidence type="ECO:0000256" key="3">
    <source>
        <dbReference type="ARBA" id="ARBA00023002"/>
    </source>
</evidence>
<dbReference type="UniPathway" id="UPA00132"/>
<reference evidence="7 9" key="1">
    <citation type="journal article" date="2008" name="Science">
        <title>The Physcomitrella genome reveals evolutionary insights into the conquest of land by plants.</title>
        <authorList>
            <person name="Rensing S."/>
            <person name="Lang D."/>
            <person name="Zimmer A."/>
            <person name="Terry A."/>
            <person name="Salamov A."/>
            <person name="Shapiro H."/>
            <person name="Nishiyama T."/>
            <person name="Perroud P.-F."/>
            <person name="Lindquist E."/>
            <person name="Kamisugi Y."/>
            <person name="Tanahashi T."/>
            <person name="Sakakibara K."/>
            <person name="Fujita T."/>
            <person name="Oishi K."/>
            <person name="Shin-I T."/>
            <person name="Kuroki Y."/>
            <person name="Toyoda A."/>
            <person name="Suzuki Y."/>
            <person name="Hashimoto A."/>
            <person name="Yamaguchi K."/>
            <person name="Sugano A."/>
            <person name="Kohara Y."/>
            <person name="Fujiyama A."/>
            <person name="Anterola A."/>
            <person name="Aoki S."/>
            <person name="Ashton N."/>
            <person name="Barbazuk W.B."/>
            <person name="Barker E."/>
            <person name="Bennetzen J."/>
            <person name="Bezanilla M."/>
            <person name="Blankenship R."/>
            <person name="Cho S.H."/>
            <person name="Dutcher S."/>
            <person name="Estelle M."/>
            <person name="Fawcett J.A."/>
            <person name="Gundlach H."/>
            <person name="Hanada K."/>
            <person name="Heyl A."/>
            <person name="Hicks K.A."/>
            <person name="Hugh J."/>
            <person name="Lohr M."/>
            <person name="Mayer K."/>
            <person name="Melkozernov A."/>
            <person name="Murata T."/>
            <person name="Nelson D."/>
            <person name="Pils B."/>
            <person name="Prigge M."/>
            <person name="Reiss B."/>
            <person name="Renner T."/>
            <person name="Rombauts S."/>
            <person name="Rushton P."/>
            <person name="Sanderfoot A."/>
            <person name="Schween G."/>
            <person name="Shiu S.-H."/>
            <person name="Stueber K."/>
            <person name="Theodoulou F.L."/>
            <person name="Tu H."/>
            <person name="Van de Peer Y."/>
            <person name="Verrier P.J."/>
            <person name="Waters E."/>
            <person name="Wood A."/>
            <person name="Yang L."/>
            <person name="Cove D."/>
            <person name="Cuming A."/>
            <person name="Hasebe M."/>
            <person name="Lucas S."/>
            <person name="Mishler D.B."/>
            <person name="Reski R."/>
            <person name="Grigoriev I."/>
            <person name="Quatrano R.S."/>
            <person name="Boore J.L."/>
        </authorList>
    </citation>
    <scope>NUCLEOTIDE SEQUENCE [LARGE SCALE GENOMIC DNA]</scope>
    <source>
        <strain evidence="8 9">cv. Gransden 2004</strain>
    </source>
</reference>
<dbReference type="InterPro" id="IPR007173">
    <property type="entry name" value="ALO_C"/>
</dbReference>